<keyword evidence="4" id="KW-0804">Transcription</keyword>
<feature type="domain" description="Zn(2)-C6 fungal-type" evidence="6">
    <location>
        <begin position="28"/>
        <end position="60"/>
    </location>
</feature>
<evidence type="ECO:0000256" key="3">
    <source>
        <dbReference type="ARBA" id="ARBA00023125"/>
    </source>
</evidence>
<protein>
    <recommendedName>
        <fullName evidence="6">Zn(2)-C6 fungal-type domain-containing protein</fullName>
    </recommendedName>
</protein>
<evidence type="ECO:0000313" key="8">
    <source>
        <dbReference type="Proteomes" id="UP001610563"/>
    </source>
</evidence>
<gene>
    <name evidence="7" type="ORF">BJX66DRAFT_335236</name>
</gene>
<evidence type="ECO:0000256" key="1">
    <source>
        <dbReference type="ARBA" id="ARBA00022723"/>
    </source>
</evidence>
<proteinExistence type="predicted"/>
<comment type="caution">
    <text evidence="7">The sequence shown here is derived from an EMBL/GenBank/DDBJ whole genome shotgun (WGS) entry which is preliminary data.</text>
</comment>
<keyword evidence="3" id="KW-0238">DNA-binding</keyword>
<keyword evidence="2" id="KW-0805">Transcription regulation</keyword>
<evidence type="ECO:0000256" key="5">
    <source>
        <dbReference type="ARBA" id="ARBA00023242"/>
    </source>
</evidence>
<keyword evidence="1" id="KW-0479">Metal-binding</keyword>
<dbReference type="InterPro" id="IPR007219">
    <property type="entry name" value="XnlR_reg_dom"/>
</dbReference>
<dbReference type="Pfam" id="PF00172">
    <property type="entry name" value="Zn_clus"/>
    <property type="match status" value="1"/>
</dbReference>
<name>A0ABR4GE71_9EURO</name>
<dbReference type="EMBL" id="JBFTWV010000020">
    <property type="protein sequence ID" value="KAL2797335.1"/>
    <property type="molecule type" value="Genomic_DNA"/>
</dbReference>
<dbReference type="PROSITE" id="PS00463">
    <property type="entry name" value="ZN2_CY6_FUNGAL_1"/>
    <property type="match status" value="1"/>
</dbReference>
<dbReference type="SUPFAM" id="SSF57701">
    <property type="entry name" value="Zn2/Cys6 DNA-binding domain"/>
    <property type="match status" value="1"/>
</dbReference>
<dbReference type="PROSITE" id="PS50048">
    <property type="entry name" value="ZN2_CY6_FUNGAL_2"/>
    <property type="match status" value="1"/>
</dbReference>
<dbReference type="Pfam" id="PF04082">
    <property type="entry name" value="Fungal_trans"/>
    <property type="match status" value="1"/>
</dbReference>
<dbReference type="PANTHER" id="PTHR47425:SF2">
    <property type="entry name" value="FARB-RELATED"/>
    <property type="match status" value="1"/>
</dbReference>
<dbReference type="CDD" id="cd00067">
    <property type="entry name" value="GAL4"/>
    <property type="match status" value="1"/>
</dbReference>
<evidence type="ECO:0000256" key="4">
    <source>
        <dbReference type="ARBA" id="ARBA00023163"/>
    </source>
</evidence>
<evidence type="ECO:0000256" key="2">
    <source>
        <dbReference type="ARBA" id="ARBA00023015"/>
    </source>
</evidence>
<keyword evidence="8" id="KW-1185">Reference proteome</keyword>
<dbReference type="InterPro" id="IPR036864">
    <property type="entry name" value="Zn2-C6_fun-type_DNA-bd_sf"/>
</dbReference>
<dbReference type="CDD" id="cd12148">
    <property type="entry name" value="fungal_TF_MHR"/>
    <property type="match status" value="1"/>
</dbReference>
<organism evidence="7 8">
    <name type="scientific">Aspergillus keveii</name>
    <dbReference type="NCBI Taxonomy" id="714993"/>
    <lineage>
        <taxon>Eukaryota</taxon>
        <taxon>Fungi</taxon>
        <taxon>Dikarya</taxon>
        <taxon>Ascomycota</taxon>
        <taxon>Pezizomycotina</taxon>
        <taxon>Eurotiomycetes</taxon>
        <taxon>Eurotiomycetidae</taxon>
        <taxon>Eurotiales</taxon>
        <taxon>Aspergillaceae</taxon>
        <taxon>Aspergillus</taxon>
        <taxon>Aspergillus subgen. Nidulantes</taxon>
    </lineage>
</organism>
<sequence>MENTPTAAPPSTDVGEFQWMRQGRAPVACQQCRIQRTRCDVVLKKGSCTNCAFYEIECQVITGKRKARALGHLVTIPAGQVSMRPPDCAADRMSSVGGGAEMMPQPTLPLTEKPGNISEEEFVVLRNKGVFKMPASDLRHRMVEAYLRHVYGHLPVISFQDLVFMADPGRRYCNWFVFMAVAAICVNFINKADLEDLDVNSAKEASRMFFAKAEILYRFQWQGHHNYSTLQGLLLLAFCEKEVYMKDGWSWTWAAYTTAIQLGLDQKSAKTSVRERGLRQRLWWTCYTRCCVVNLHTTSEPRIRIAETDTPAPTATDFEPQKPIFCLDLIPALTAAQESCGAFVERVQLLRMYNEFTFREQMANHSGGVATDVLLDLKQIFRSATKTNFDIVLGEKLTTRDDSIRRLQSSPLDSSETCEAQEVSHLSTNTISMFLDMERILYNCASESEAGMENNESDAFLY</sequence>
<dbReference type="InterPro" id="IPR001138">
    <property type="entry name" value="Zn2Cys6_DnaBD"/>
</dbReference>
<dbReference type="Gene3D" id="4.10.240.10">
    <property type="entry name" value="Zn(2)-C6 fungal-type DNA-binding domain"/>
    <property type="match status" value="1"/>
</dbReference>
<dbReference type="SMART" id="SM00066">
    <property type="entry name" value="GAL4"/>
    <property type="match status" value="1"/>
</dbReference>
<dbReference type="InterPro" id="IPR052761">
    <property type="entry name" value="Fungal_Detox/Toxin_TFs"/>
</dbReference>
<dbReference type="Proteomes" id="UP001610563">
    <property type="component" value="Unassembled WGS sequence"/>
</dbReference>
<keyword evidence="5" id="KW-0539">Nucleus</keyword>
<dbReference type="PANTHER" id="PTHR47425">
    <property type="entry name" value="FARB-RELATED"/>
    <property type="match status" value="1"/>
</dbReference>
<reference evidence="7 8" key="1">
    <citation type="submission" date="2024-07" db="EMBL/GenBank/DDBJ databases">
        <title>Section-level genome sequencing and comparative genomics of Aspergillus sections Usti and Cavernicolus.</title>
        <authorList>
            <consortium name="Lawrence Berkeley National Laboratory"/>
            <person name="Nybo J.L."/>
            <person name="Vesth T.C."/>
            <person name="Theobald S."/>
            <person name="Frisvad J.C."/>
            <person name="Larsen T.O."/>
            <person name="Kjaerboelling I."/>
            <person name="Rothschild-Mancinelli K."/>
            <person name="Lyhne E.K."/>
            <person name="Kogle M.E."/>
            <person name="Barry K."/>
            <person name="Clum A."/>
            <person name="Na H."/>
            <person name="Ledsgaard L."/>
            <person name="Lin J."/>
            <person name="Lipzen A."/>
            <person name="Kuo A."/>
            <person name="Riley R."/>
            <person name="Mondo S."/>
            <person name="Labutti K."/>
            <person name="Haridas S."/>
            <person name="Pangalinan J."/>
            <person name="Salamov A.A."/>
            <person name="Simmons B.A."/>
            <person name="Magnuson J.K."/>
            <person name="Chen J."/>
            <person name="Drula E."/>
            <person name="Henrissat B."/>
            <person name="Wiebenga A."/>
            <person name="Lubbers R.J."/>
            <person name="Gomes A.C."/>
            <person name="Makela M.R."/>
            <person name="Stajich J."/>
            <person name="Grigoriev I.V."/>
            <person name="Mortensen U.H."/>
            <person name="De Vries R.P."/>
            <person name="Baker S.E."/>
            <person name="Andersen M.R."/>
        </authorList>
    </citation>
    <scope>NUCLEOTIDE SEQUENCE [LARGE SCALE GENOMIC DNA]</scope>
    <source>
        <strain evidence="7 8">CBS 209.92</strain>
    </source>
</reference>
<accession>A0ABR4GE71</accession>
<evidence type="ECO:0000313" key="7">
    <source>
        <dbReference type="EMBL" id="KAL2797335.1"/>
    </source>
</evidence>
<evidence type="ECO:0000259" key="6">
    <source>
        <dbReference type="PROSITE" id="PS50048"/>
    </source>
</evidence>